<dbReference type="GO" id="GO:0004842">
    <property type="term" value="F:ubiquitin-protein transferase activity"/>
    <property type="evidence" value="ECO:0007669"/>
    <property type="project" value="TreeGrafter"/>
</dbReference>
<keyword evidence="1" id="KW-0479">Metal-binding</keyword>
<feature type="domain" description="UBR-type" evidence="4">
    <location>
        <begin position="1"/>
        <end position="55"/>
    </location>
</feature>
<dbReference type="GO" id="GO:0008270">
    <property type="term" value="F:zinc ion binding"/>
    <property type="evidence" value="ECO:0007669"/>
    <property type="project" value="UniProtKB-KW"/>
</dbReference>
<dbReference type="SMART" id="SM00396">
    <property type="entry name" value="ZnF_UBR1"/>
    <property type="match status" value="1"/>
</dbReference>
<dbReference type="InterPro" id="IPR045189">
    <property type="entry name" value="UBR4-like"/>
</dbReference>
<accession>A0A3P8WUI8</accession>
<dbReference type="InterPro" id="IPR003126">
    <property type="entry name" value="Znf_UBR"/>
</dbReference>
<keyword evidence="3" id="KW-0862">Zinc</keyword>
<dbReference type="GO" id="GO:0016020">
    <property type="term" value="C:membrane"/>
    <property type="evidence" value="ECO:0007669"/>
    <property type="project" value="TreeGrafter"/>
</dbReference>
<sequence length="77" mass="8544">LHGFYKVINYCFSFNSVCTVCAKVCHKDHEISYAKYGSFFCDCGAKEDGSCQVRPNTSGHHGKRTTAVTLACKSFTH</sequence>
<reference evidence="5 6" key="1">
    <citation type="journal article" date="2014" name="Nat. Genet.">
        <title>Whole-genome sequence of a flatfish provides insights into ZW sex chromosome evolution and adaptation to a benthic lifestyle.</title>
        <authorList>
            <person name="Chen S."/>
            <person name="Zhang G."/>
            <person name="Shao C."/>
            <person name="Huang Q."/>
            <person name="Liu G."/>
            <person name="Zhang P."/>
            <person name="Song W."/>
            <person name="An N."/>
            <person name="Chalopin D."/>
            <person name="Volff J.N."/>
            <person name="Hong Y."/>
            <person name="Li Q."/>
            <person name="Sha Z."/>
            <person name="Zhou H."/>
            <person name="Xie M."/>
            <person name="Yu Q."/>
            <person name="Liu Y."/>
            <person name="Xiang H."/>
            <person name="Wang N."/>
            <person name="Wu K."/>
            <person name="Yang C."/>
            <person name="Zhou Q."/>
            <person name="Liao X."/>
            <person name="Yang L."/>
            <person name="Hu Q."/>
            <person name="Zhang J."/>
            <person name="Meng L."/>
            <person name="Jin L."/>
            <person name="Tian Y."/>
            <person name="Lian J."/>
            <person name="Yang J."/>
            <person name="Miao G."/>
            <person name="Liu S."/>
            <person name="Liang Z."/>
            <person name="Yan F."/>
            <person name="Li Y."/>
            <person name="Sun B."/>
            <person name="Zhang H."/>
            <person name="Zhang J."/>
            <person name="Zhu Y."/>
            <person name="Du M."/>
            <person name="Zhao Y."/>
            <person name="Schartl M."/>
            <person name="Tang Q."/>
            <person name="Wang J."/>
        </authorList>
    </citation>
    <scope>NUCLEOTIDE SEQUENCE</scope>
</reference>
<reference evidence="5" key="2">
    <citation type="submission" date="2025-08" db="UniProtKB">
        <authorList>
            <consortium name="Ensembl"/>
        </authorList>
    </citation>
    <scope>IDENTIFICATION</scope>
</reference>
<evidence type="ECO:0000256" key="2">
    <source>
        <dbReference type="ARBA" id="ARBA00022771"/>
    </source>
</evidence>
<dbReference type="AlphaFoldDB" id="A0A3P8WUI8"/>
<proteinExistence type="predicted"/>
<dbReference type="Proteomes" id="UP000265120">
    <property type="component" value="Chromosome 10"/>
</dbReference>
<keyword evidence="2" id="KW-0863">Zinc-finger</keyword>
<dbReference type="GO" id="GO:0006511">
    <property type="term" value="P:ubiquitin-dependent protein catabolic process"/>
    <property type="evidence" value="ECO:0007669"/>
    <property type="project" value="TreeGrafter"/>
</dbReference>
<organism evidence="5 6">
    <name type="scientific">Cynoglossus semilaevis</name>
    <name type="common">Tongue sole</name>
    <dbReference type="NCBI Taxonomy" id="244447"/>
    <lineage>
        <taxon>Eukaryota</taxon>
        <taxon>Metazoa</taxon>
        <taxon>Chordata</taxon>
        <taxon>Craniata</taxon>
        <taxon>Vertebrata</taxon>
        <taxon>Euteleostomi</taxon>
        <taxon>Actinopterygii</taxon>
        <taxon>Neopterygii</taxon>
        <taxon>Teleostei</taxon>
        <taxon>Neoteleostei</taxon>
        <taxon>Acanthomorphata</taxon>
        <taxon>Carangaria</taxon>
        <taxon>Pleuronectiformes</taxon>
        <taxon>Pleuronectoidei</taxon>
        <taxon>Cynoglossidae</taxon>
        <taxon>Cynoglossinae</taxon>
        <taxon>Cynoglossus</taxon>
    </lineage>
</organism>
<dbReference type="PANTHER" id="PTHR21725:SF1">
    <property type="entry name" value="E3 UBIQUITIN-PROTEIN LIGASE UBR4"/>
    <property type="match status" value="1"/>
</dbReference>
<dbReference type="OMA" id="LACKSFT"/>
<reference evidence="5" key="3">
    <citation type="submission" date="2025-09" db="UniProtKB">
        <authorList>
            <consortium name="Ensembl"/>
        </authorList>
    </citation>
    <scope>IDENTIFICATION</scope>
</reference>
<dbReference type="STRING" id="244447.ENSCSEP00000030182"/>
<dbReference type="PANTHER" id="PTHR21725">
    <property type="entry name" value="E3 UBIQUITIN-PROTEIN LIGASE UBR4"/>
    <property type="match status" value="1"/>
</dbReference>
<dbReference type="Ensembl" id="ENSCSET00000030586.1">
    <property type="protein sequence ID" value="ENSCSEP00000030182.1"/>
    <property type="gene ID" value="ENSCSEG00000019336.1"/>
</dbReference>
<name>A0A3P8WUI8_CYNSE</name>
<dbReference type="GO" id="GO:0005654">
    <property type="term" value="C:nucleoplasm"/>
    <property type="evidence" value="ECO:0007669"/>
    <property type="project" value="TreeGrafter"/>
</dbReference>
<keyword evidence="6" id="KW-1185">Reference proteome</keyword>
<evidence type="ECO:0000256" key="1">
    <source>
        <dbReference type="ARBA" id="ARBA00022723"/>
    </source>
</evidence>
<evidence type="ECO:0000313" key="5">
    <source>
        <dbReference type="Ensembl" id="ENSCSEP00000030182.1"/>
    </source>
</evidence>
<evidence type="ECO:0000259" key="4">
    <source>
        <dbReference type="SMART" id="SM00396"/>
    </source>
</evidence>
<evidence type="ECO:0000313" key="6">
    <source>
        <dbReference type="Proteomes" id="UP000265120"/>
    </source>
</evidence>
<dbReference type="GeneTree" id="ENSGT00940000178026"/>
<evidence type="ECO:0000256" key="3">
    <source>
        <dbReference type="ARBA" id="ARBA00022833"/>
    </source>
</evidence>
<protein>
    <recommendedName>
        <fullName evidence="4">UBR-type domain-containing protein</fullName>
    </recommendedName>
</protein>
<dbReference type="InParanoid" id="A0A3P8WUI8"/>
<dbReference type="GO" id="GO:0005813">
    <property type="term" value="C:centrosome"/>
    <property type="evidence" value="ECO:0007669"/>
    <property type="project" value="TreeGrafter"/>
</dbReference>
<dbReference type="GO" id="GO:0005829">
    <property type="term" value="C:cytosol"/>
    <property type="evidence" value="ECO:0007669"/>
    <property type="project" value="TreeGrafter"/>
</dbReference>